<dbReference type="Proteomes" id="UP001303160">
    <property type="component" value="Unassembled WGS sequence"/>
</dbReference>
<comment type="caution">
    <text evidence="2">The sequence shown here is derived from an EMBL/GenBank/DDBJ whole genome shotgun (WGS) entry which is preliminary data.</text>
</comment>
<dbReference type="AlphaFoldDB" id="A0AAN6XP80"/>
<evidence type="ECO:0000313" key="3">
    <source>
        <dbReference type="Proteomes" id="UP001303160"/>
    </source>
</evidence>
<organism evidence="2 3">
    <name type="scientific">Triangularia verruculosa</name>
    <dbReference type="NCBI Taxonomy" id="2587418"/>
    <lineage>
        <taxon>Eukaryota</taxon>
        <taxon>Fungi</taxon>
        <taxon>Dikarya</taxon>
        <taxon>Ascomycota</taxon>
        <taxon>Pezizomycotina</taxon>
        <taxon>Sordariomycetes</taxon>
        <taxon>Sordariomycetidae</taxon>
        <taxon>Sordariales</taxon>
        <taxon>Podosporaceae</taxon>
        <taxon>Triangularia</taxon>
    </lineage>
</organism>
<evidence type="ECO:0000256" key="1">
    <source>
        <dbReference type="SAM" id="Phobius"/>
    </source>
</evidence>
<feature type="transmembrane region" description="Helical" evidence="1">
    <location>
        <begin position="100"/>
        <end position="121"/>
    </location>
</feature>
<name>A0AAN6XP80_9PEZI</name>
<dbReference type="EMBL" id="MU863908">
    <property type="protein sequence ID" value="KAK4201372.1"/>
    <property type="molecule type" value="Genomic_DNA"/>
</dbReference>
<reference evidence="2" key="2">
    <citation type="submission" date="2023-05" db="EMBL/GenBank/DDBJ databases">
        <authorList>
            <consortium name="Lawrence Berkeley National Laboratory"/>
            <person name="Steindorff A."/>
            <person name="Hensen N."/>
            <person name="Bonometti L."/>
            <person name="Westerberg I."/>
            <person name="Brannstrom I.O."/>
            <person name="Guillou S."/>
            <person name="Cros-Aarteil S."/>
            <person name="Calhoun S."/>
            <person name="Haridas S."/>
            <person name="Kuo A."/>
            <person name="Mondo S."/>
            <person name="Pangilinan J."/>
            <person name="Riley R."/>
            <person name="Labutti K."/>
            <person name="Andreopoulos B."/>
            <person name="Lipzen A."/>
            <person name="Chen C."/>
            <person name="Yanf M."/>
            <person name="Daum C."/>
            <person name="Ng V."/>
            <person name="Clum A."/>
            <person name="Ohm R."/>
            <person name="Martin F."/>
            <person name="Silar P."/>
            <person name="Natvig D."/>
            <person name="Lalanne C."/>
            <person name="Gautier V."/>
            <person name="Ament-Velasquez S.L."/>
            <person name="Kruys A."/>
            <person name="Hutchinson M.I."/>
            <person name="Powell A.J."/>
            <person name="Barry K."/>
            <person name="Miller A.N."/>
            <person name="Grigoriev I.V."/>
            <person name="Debuchy R."/>
            <person name="Gladieux P."/>
            <person name="Thoren M.H."/>
            <person name="Johannesson H."/>
        </authorList>
    </citation>
    <scope>NUCLEOTIDE SEQUENCE</scope>
    <source>
        <strain evidence="2">CBS 315.58</strain>
    </source>
</reference>
<evidence type="ECO:0000313" key="2">
    <source>
        <dbReference type="EMBL" id="KAK4201372.1"/>
    </source>
</evidence>
<reference evidence="2" key="1">
    <citation type="journal article" date="2023" name="Mol. Phylogenet. Evol.">
        <title>Genome-scale phylogeny and comparative genomics of the fungal order Sordariales.</title>
        <authorList>
            <person name="Hensen N."/>
            <person name="Bonometti L."/>
            <person name="Westerberg I."/>
            <person name="Brannstrom I.O."/>
            <person name="Guillou S."/>
            <person name="Cros-Aarteil S."/>
            <person name="Calhoun S."/>
            <person name="Haridas S."/>
            <person name="Kuo A."/>
            <person name="Mondo S."/>
            <person name="Pangilinan J."/>
            <person name="Riley R."/>
            <person name="LaButti K."/>
            <person name="Andreopoulos B."/>
            <person name="Lipzen A."/>
            <person name="Chen C."/>
            <person name="Yan M."/>
            <person name="Daum C."/>
            <person name="Ng V."/>
            <person name="Clum A."/>
            <person name="Steindorff A."/>
            <person name="Ohm R.A."/>
            <person name="Martin F."/>
            <person name="Silar P."/>
            <person name="Natvig D.O."/>
            <person name="Lalanne C."/>
            <person name="Gautier V."/>
            <person name="Ament-Velasquez S.L."/>
            <person name="Kruys A."/>
            <person name="Hutchinson M.I."/>
            <person name="Powell A.J."/>
            <person name="Barry K."/>
            <person name="Miller A.N."/>
            <person name="Grigoriev I.V."/>
            <person name="Debuchy R."/>
            <person name="Gladieux P."/>
            <person name="Hiltunen Thoren M."/>
            <person name="Johannesson H."/>
        </authorList>
    </citation>
    <scope>NUCLEOTIDE SEQUENCE</scope>
    <source>
        <strain evidence="2">CBS 315.58</strain>
    </source>
</reference>
<proteinExistence type="predicted"/>
<feature type="transmembrane region" description="Helical" evidence="1">
    <location>
        <begin position="12"/>
        <end position="36"/>
    </location>
</feature>
<accession>A0AAN6XP80</accession>
<sequence>MSSWSDAIIQGVIACVVYQFAVPVVVWLLVLVWTLITWVFGWRWLRAVVSWLFDHGLESLLCFLCRDGLLVVRFMREWPVLSPLVSALLVVSVVSREAEWWIVVVAMLGAALARFAVDWLARAILEWMARGENNRWLRRKFWVGVGEVLNAAVGVCEAIRETADGWAGALRRGRSRAVRDLE</sequence>
<keyword evidence="1" id="KW-0472">Membrane</keyword>
<keyword evidence="1" id="KW-0812">Transmembrane</keyword>
<keyword evidence="1" id="KW-1133">Transmembrane helix</keyword>
<protein>
    <submittedName>
        <fullName evidence="2">Uncharacterized protein</fullName>
    </submittedName>
</protein>
<keyword evidence="3" id="KW-1185">Reference proteome</keyword>
<gene>
    <name evidence="2" type="ORF">QBC40DRAFT_253192</name>
</gene>